<evidence type="ECO:0000259" key="4">
    <source>
        <dbReference type="Pfam" id="PF25023"/>
    </source>
</evidence>
<organism evidence="5 6">
    <name type="scientific">Pseudomonas sichuanensis</name>
    <dbReference type="NCBI Taxonomy" id="2213015"/>
    <lineage>
        <taxon>Bacteria</taxon>
        <taxon>Pseudomonadati</taxon>
        <taxon>Pseudomonadota</taxon>
        <taxon>Gammaproteobacteria</taxon>
        <taxon>Pseudomonadales</taxon>
        <taxon>Pseudomonadaceae</taxon>
        <taxon>Pseudomonas</taxon>
    </lineage>
</organism>
<evidence type="ECO:0000313" key="6">
    <source>
        <dbReference type="Proteomes" id="UP001424532"/>
    </source>
</evidence>
<dbReference type="Gene3D" id="2.180.10.10">
    <property type="entry name" value="RHS repeat-associated core"/>
    <property type="match status" value="1"/>
</dbReference>
<feature type="transmembrane region" description="Helical" evidence="3">
    <location>
        <begin position="1534"/>
        <end position="1557"/>
    </location>
</feature>
<dbReference type="InterPro" id="IPR050708">
    <property type="entry name" value="T6SS_VgrG/RHS"/>
</dbReference>
<feature type="domain" description="Teneurin-like YD-shell" evidence="4">
    <location>
        <begin position="1110"/>
        <end position="1418"/>
    </location>
</feature>
<accession>A0ABV0DB66</accession>
<feature type="compositionally biased region" description="Polar residues" evidence="2">
    <location>
        <begin position="1023"/>
        <end position="1033"/>
    </location>
</feature>
<evidence type="ECO:0000256" key="2">
    <source>
        <dbReference type="SAM" id="MobiDB-lite"/>
    </source>
</evidence>
<keyword evidence="3" id="KW-1133">Transmembrane helix</keyword>
<keyword evidence="6" id="KW-1185">Reference proteome</keyword>
<reference evidence="5 6" key="1">
    <citation type="submission" date="2024-05" db="EMBL/GenBank/DDBJ databases">
        <title>Sequence of Lycoming College course isolates.</title>
        <authorList>
            <person name="Reigle C.A."/>
            <person name="Newman J.D."/>
        </authorList>
    </citation>
    <scope>NUCLEOTIDE SEQUENCE [LARGE SCALE GENOMIC DNA]</scope>
    <source>
        <strain evidence="5 6">CAR-09</strain>
    </source>
</reference>
<gene>
    <name evidence="5" type="ORF">ABFE88_05080</name>
</gene>
<name>A0ABV0DB66_9PSED</name>
<feature type="transmembrane region" description="Helical" evidence="3">
    <location>
        <begin position="1505"/>
        <end position="1527"/>
    </location>
</feature>
<protein>
    <submittedName>
        <fullName evidence="5">RHS repeat-associated core domain-containing protein</fullName>
    </submittedName>
</protein>
<dbReference type="Proteomes" id="UP001424532">
    <property type="component" value="Unassembled WGS sequence"/>
</dbReference>
<keyword evidence="3" id="KW-0472">Membrane</keyword>
<keyword evidence="1" id="KW-0677">Repeat</keyword>
<evidence type="ECO:0000256" key="1">
    <source>
        <dbReference type="ARBA" id="ARBA00022737"/>
    </source>
</evidence>
<dbReference type="RefSeq" id="WP_347149166.1">
    <property type="nucleotide sequence ID" value="NZ_JBDLYL010000004.1"/>
</dbReference>
<dbReference type="EMBL" id="JBDLYL010000004">
    <property type="protein sequence ID" value="MEN8639025.1"/>
    <property type="molecule type" value="Genomic_DNA"/>
</dbReference>
<feature type="region of interest" description="Disordered" evidence="2">
    <location>
        <begin position="1014"/>
        <end position="1033"/>
    </location>
</feature>
<dbReference type="Pfam" id="PF25023">
    <property type="entry name" value="TEN_YD-shell"/>
    <property type="match status" value="1"/>
</dbReference>
<dbReference type="InterPro" id="IPR022385">
    <property type="entry name" value="Rhs_assc_core"/>
</dbReference>
<evidence type="ECO:0000313" key="5">
    <source>
        <dbReference type="EMBL" id="MEN8639025.1"/>
    </source>
</evidence>
<dbReference type="PANTHER" id="PTHR32305:SF15">
    <property type="entry name" value="PROTEIN RHSA-RELATED"/>
    <property type="match status" value="1"/>
</dbReference>
<keyword evidence="3" id="KW-0812">Transmembrane</keyword>
<dbReference type="NCBIfam" id="TIGR03696">
    <property type="entry name" value="Rhs_assc_core"/>
    <property type="match status" value="1"/>
</dbReference>
<sequence length="1650" mass="185520">MSANTVVHSKAFNFMSFLQHGVDPRTGQYTLSFDLPDIRTNALQGPALQLTLFFNPLNTRDSGYGKGWNLQLSQLAPGTQPGSQIVTLHSGESFLVKGKDPHASDGRLYMPEQKLDSFHLLERSGGANNWYQIEHRSGLLEKLEPVSGSSNLHLTTEVWTRQTRPLKLNYSDFVSEGVTYPRLASVQGTQEGDEYRPLLTLERDSRQLRILFHPSGPASEQALFVLHLDSQFRVEELVLPATTTSEGVTNQGKWRFSYTVQHNDFHCISRLSSPTGAQEIIDYDSDGHRFSNGMPGRLPRVSAHEIRPRHNAQGAPDNQFLTYNYTLPSDPDAEDQGDYSPDNNFLGANITLTAPETGLDILYTYEKAYRYGTVETLHDHERLPIRTIERHFNKLHLLTREKTTRGPAHDKHVHRVETTYHYQEGVGFEQQSRYCQLPLTTTTTWRRGNASRSEVAARTYHDDGNLHTERQPNGILETSEWYRAEGEPGCPADPGGFNRHLKSKTITPAAVEDDQHPIAPRVRDRYTYIALPGLESDADTHSWHVVEEKALQELNELGELRRTLQTTVYAYHDANEEAFLLGRLKSETVTLEERPETTTTTLYEYQTATRRYRTDQQADERALEITATVIGHDKTEQRSAVQLSLLTGEQLLLHDEEGVEIAYQYDVLGRLINETVAPGSDVQAERKYDYKLCASDDEKAEILVISAQGVRTRIQLDGLERTEEVQRDHVDDTQLGRFFTLERTEHDSEGRKTRTDQLDYDGARQLNTLSEHRFYDLWGQQNCVRSPDRTEQHTLNHLERASVRGSWAQESWRQAEDGTQCKKQRSWLNAFGKPDRIEQRDGSGDLIATQRFEYDGLGNCVVQYDARGNPTRHFYDPWGRATQVRPPDHSRIMRRYAAHSSESLPTAIEVIIPGVAQRSARSTVLGTRYYDGIGRLVETTTGQRKETLTYASGRRLPETRLTAAGKTVEFVYDARLNDSPIETRPEAADPSRLEFNKLSSTLESAINEQGTRRFGHDWDNRQTSESWTNKGESRPVFSSTKRFSLRGLLLTHDAEQFESSHLTYDEAGRLQSVQQGALAAHLAYDAMGRPATYTIQETASATPLSTTIITYDEHDREITRTFSVKNQSQHTLIQRWGLDDLPRQRTLMAGETVLRVETFGYDSRKRLTSHKYQGAQLPKDSLGRNISMQHYTYDHFDNLKQCRNDFDDGRHEQILYTAADDDPNQLKDITYLPPRDQAALELQYTVDGHLQRDHQGRNLEYDVFGRLLKVTDVVRNAEPIGTYRYDALGHLLSVRAGDDEEALLVFEENRLSFAIRSSSKSQWLRANDMPLAQQSTTAAGQPLLLHTDTQGSVIAEGESDRQRDAWYASYGSRSSQDVLLSQLGFNGEFIDPATGWYLLGSGYRVYNAELMRFHSPDSLSPFEAGGLTSYGYAQGNPITFRDPTGHAAQGFGASREVMMYSPAARSLASRPIHETDYERLQRYAQQDYEREVARMQAEALKKTKLFGAITIALGVASLVMTLGFAAFGVAPIGLGLIVATSLGATSVGLSSASLSVTLDAIRTQDPATIALSERLDWASLGASVADLAQSAMFGLAAKFAMRAAMKSAQISLRAAIVATPRTQSLAGGSMKLRPSINGLDIRQTRVSIQV</sequence>
<proteinExistence type="predicted"/>
<evidence type="ECO:0000256" key="3">
    <source>
        <dbReference type="SAM" id="Phobius"/>
    </source>
</evidence>
<comment type="caution">
    <text evidence="5">The sequence shown here is derived from an EMBL/GenBank/DDBJ whole genome shotgun (WGS) entry which is preliminary data.</text>
</comment>
<dbReference type="InterPro" id="IPR056823">
    <property type="entry name" value="TEN-like_YD-shell"/>
</dbReference>
<dbReference type="PANTHER" id="PTHR32305">
    <property type="match status" value="1"/>
</dbReference>